<feature type="region of interest" description="Disordered" evidence="1">
    <location>
        <begin position="123"/>
        <end position="221"/>
    </location>
</feature>
<protein>
    <submittedName>
        <fullName evidence="4">Bacterial SH3 domain protein</fullName>
    </submittedName>
</protein>
<evidence type="ECO:0000256" key="2">
    <source>
        <dbReference type="SAM" id="SignalP"/>
    </source>
</evidence>
<dbReference type="PROSITE" id="PS51781">
    <property type="entry name" value="SH3B"/>
    <property type="match status" value="1"/>
</dbReference>
<dbReference type="AlphaFoldDB" id="A0A6N2T567"/>
<evidence type="ECO:0000256" key="1">
    <source>
        <dbReference type="SAM" id="MobiDB-lite"/>
    </source>
</evidence>
<dbReference type="EMBL" id="CACRSY010000009">
    <property type="protein sequence ID" value="VYT00143.1"/>
    <property type="molecule type" value="Genomic_DNA"/>
</dbReference>
<proteinExistence type="predicted"/>
<dbReference type="RefSeq" id="WP_009247135.1">
    <property type="nucleotide sequence ID" value="NZ_CACRSY010000009.1"/>
</dbReference>
<dbReference type="Gene3D" id="2.30.30.40">
    <property type="entry name" value="SH3 Domains"/>
    <property type="match status" value="1"/>
</dbReference>
<evidence type="ECO:0000259" key="3">
    <source>
        <dbReference type="PROSITE" id="PS51781"/>
    </source>
</evidence>
<feature type="signal peptide" evidence="2">
    <location>
        <begin position="1"/>
        <end position="18"/>
    </location>
</feature>
<feature type="chain" id="PRO_5039592633" evidence="2">
    <location>
        <begin position="19"/>
        <end position="258"/>
    </location>
</feature>
<organism evidence="4">
    <name type="scientific">Blautia hansenii</name>
    <name type="common">Ruminococcus hansenii</name>
    <dbReference type="NCBI Taxonomy" id="1322"/>
    <lineage>
        <taxon>Bacteria</taxon>
        <taxon>Bacillati</taxon>
        <taxon>Bacillota</taxon>
        <taxon>Clostridia</taxon>
        <taxon>Lachnospirales</taxon>
        <taxon>Lachnospiraceae</taxon>
        <taxon>Blautia</taxon>
    </lineage>
</organism>
<gene>
    <name evidence="4" type="ORF">BHLFYP23_02409</name>
</gene>
<name>A0A6N2T567_BLAHA</name>
<feature type="compositionally biased region" description="Basic and acidic residues" evidence="1">
    <location>
        <begin position="149"/>
        <end position="188"/>
    </location>
</feature>
<dbReference type="PROSITE" id="PS51257">
    <property type="entry name" value="PROKAR_LIPOPROTEIN"/>
    <property type="match status" value="1"/>
</dbReference>
<sequence length="258" mass="28365">MKKFLLVLLASVTALSFAGCTKEENSQEAEEAELDAVSSSLSGTLITYTGTEISIETSEGKKLSFDNCEKAQLDLENGIIPGNEITLMYVGAIEDTDTSKVKIRKITTTDDNSSVLALAKKAEESIPNSTGSPVLLEEDDKEDDVDEKPEDKKQEDEKQEDKKEKPDEKVPPKENDKKDDKEDDKKDDTDDSEFPVGGSRETTIASSVYVRSEPKSGSEVLGTLHTDAAVTITNIDGSGWYEVDFEGQKGYIWKDYVN</sequence>
<reference evidence="4" key="1">
    <citation type="submission" date="2019-11" db="EMBL/GenBank/DDBJ databases">
        <authorList>
            <person name="Feng L."/>
        </authorList>
    </citation>
    <scope>NUCLEOTIDE SEQUENCE</scope>
    <source>
        <strain evidence="4">BhanseniiLFYP23</strain>
    </source>
</reference>
<keyword evidence="2" id="KW-0732">Signal</keyword>
<feature type="compositionally biased region" description="Acidic residues" evidence="1">
    <location>
        <begin position="136"/>
        <end position="148"/>
    </location>
</feature>
<feature type="domain" description="SH3b" evidence="3">
    <location>
        <begin position="197"/>
        <end position="258"/>
    </location>
</feature>
<dbReference type="InterPro" id="IPR003646">
    <property type="entry name" value="SH3-like_bac-type"/>
</dbReference>
<dbReference type="Pfam" id="PF08239">
    <property type="entry name" value="SH3_3"/>
    <property type="match status" value="1"/>
</dbReference>
<accession>A0A6N2T567</accession>
<evidence type="ECO:0000313" key="4">
    <source>
        <dbReference type="EMBL" id="VYT00143.1"/>
    </source>
</evidence>
<dbReference type="SMART" id="SM00287">
    <property type="entry name" value="SH3b"/>
    <property type="match status" value="1"/>
</dbReference>